<proteinExistence type="predicted"/>
<evidence type="ECO:0008006" key="3">
    <source>
        <dbReference type="Google" id="ProtNLM"/>
    </source>
</evidence>
<dbReference type="Proteomes" id="UP001597283">
    <property type="component" value="Unassembled WGS sequence"/>
</dbReference>
<evidence type="ECO:0000313" key="1">
    <source>
        <dbReference type="EMBL" id="MFD1789547.1"/>
    </source>
</evidence>
<accession>A0ABW4NHT0</accession>
<keyword evidence="2" id="KW-1185">Reference proteome</keyword>
<organism evidence="1 2">
    <name type="scientific">Sphingomonas floccifaciens</name>
    <dbReference type="NCBI Taxonomy" id="1844115"/>
    <lineage>
        <taxon>Bacteria</taxon>
        <taxon>Pseudomonadati</taxon>
        <taxon>Pseudomonadota</taxon>
        <taxon>Alphaproteobacteria</taxon>
        <taxon>Sphingomonadales</taxon>
        <taxon>Sphingomonadaceae</taxon>
        <taxon>Sphingomonas</taxon>
    </lineage>
</organism>
<sequence length="322" mass="35215">MTIALDDTVERVAQAADVDGRKAYALEELGDGLTRITFGPEVRGSAFIIDGQHRLKGMSEVDGDVLVPICLFIDLPTIERAFQFVTINNKSHKVPTSNLKSLIANFEAIESPLKARLTQASITAPQFASAVDVLNEDPESPFHKMVDWVNNRHADGVHLVPPTALENSLRAIVRAFPETRDDEGDALAVLYAIWKQVFGLYGVTFANAGEFPNLMLKATIQKVSEMVVDKLRSDFDPAFTTDPVMGDNGSQAARTAQALVGGIPSEFWTQPWTLKSLDTSAGRALIEEGIREMKRLLREGGEPPADAVRRVRLFSPAGNVDD</sequence>
<comment type="caution">
    <text evidence="1">The sequence shown here is derived from an EMBL/GenBank/DDBJ whole genome shotgun (WGS) entry which is preliminary data.</text>
</comment>
<name>A0ABW4NHT0_9SPHN</name>
<evidence type="ECO:0000313" key="2">
    <source>
        <dbReference type="Proteomes" id="UP001597283"/>
    </source>
</evidence>
<protein>
    <recommendedName>
        <fullName evidence="3">DGQHR domain-containing protein</fullName>
    </recommendedName>
</protein>
<gene>
    <name evidence="1" type="ORF">ACFSC3_18495</name>
</gene>
<dbReference type="EMBL" id="JBHUFC010000023">
    <property type="protein sequence ID" value="MFD1789547.1"/>
    <property type="molecule type" value="Genomic_DNA"/>
</dbReference>
<dbReference type="RefSeq" id="WP_380941580.1">
    <property type="nucleotide sequence ID" value="NZ_JBHUFC010000023.1"/>
</dbReference>
<reference evidence="2" key="1">
    <citation type="journal article" date="2019" name="Int. J. Syst. Evol. Microbiol.">
        <title>The Global Catalogue of Microorganisms (GCM) 10K type strain sequencing project: providing services to taxonomists for standard genome sequencing and annotation.</title>
        <authorList>
            <consortium name="The Broad Institute Genomics Platform"/>
            <consortium name="The Broad Institute Genome Sequencing Center for Infectious Disease"/>
            <person name="Wu L."/>
            <person name="Ma J."/>
        </authorList>
    </citation>
    <scope>NUCLEOTIDE SEQUENCE [LARGE SCALE GENOMIC DNA]</scope>
    <source>
        <strain evidence="2">Q85</strain>
    </source>
</reference>